<evidence type="ECO:0000313" key="3">
    <source>
        <dbReference type="Proteomes" id="UP000672657"/>
    </source>
</evidence>
<dbReference type="InterPro" id="IPR000073">
    <property type="entry name" value="AB_hydrolase_1"/>
</dbReference>
<proteinExistence type="predicted"/>
<feature type="domain" description="AB hydrolase-1" evidence="1">
    <location>
        <begin position="34"/>
        <end position="266"/>
    </location>
</feature>
<gene>
    <name evidence="2" type="primary">todF_1</name>
    <name evidence="2" type="ORF">LMG26411_04494</name>
</gene>
<evidence type="ECO:0000313" key="2">
    <source>
        <dbReference type="EMBL" id="CAG2153884.1"/>
    </source>
</evidence>
<keyword evidence="3" id="KW-1185">Reference proteome</keyword>
<name>A0ABM8TLY2_9BURK</name>
<dbReference type="EMBL" id="CAJPVI010000029">
    <property type="protein sequence ID" value="CAG2153884.1"/>
    <property type="molecule type" value="Genomic_DNA"/>
</dbReference>
<dbReference type="PRINTS" id="PR00111">
    <property type="entry name" value="ABHYDROLASE"/>
</dbReference>
<dbReference type="PRINTS" id="PR00412">
    <property type="entry name" value="EPOXHYDRLASE"/>
</dbReference>
<dbReference type="Pfam" id="PF00561">
    <property type="entry name" value="Abhydrolase_1"/>
    <property type="match status" value="1"/>
</dbReference>
<dbReference type="EC" id="3.7.1.25" evidence="2"/>
<dbReference type="SUPFAM" id="SSF53474">
    <property type="entry name" value="alpha/beta-Hydrolases"/>
    <property type="match status" value="1"/>
</dbReference>
<dbReference type="PANTHER" id="PTHR46438">
    <property type="entry name" value="ALPHA/BETA-HYDROLASES SUPERFAMILY PROTEIN"/>
    <property type="match status" value="1"/>
</dbReference>
<dbReference type="Proteomes" id="UP000672657">
    <property type="component" value="Unassembled WGS sequence"/>
</dbReference>
<protein>
    <submittedName>
        <fullName evidence="2">2-hydroxy-6-oxo-2,4-heptadienoate hydrolase</fullName>
        <ecNumber evidence="2">3.7.1.25</ecNumber>
    </submittedName>
</protein>
<dbReference type="RefSeq" id="WP_211955476.1">
    <property type="nucleotide sequence ID" value="NZ_CAJPVI010000029.1"/>
</dbReference>
<dbReference type="Gene3D" id="3.40.50.1820">
    <property type="entry name" value="alpha/beta hydrolase"/>
    <property type="match status" value="1"/>
</dbReference>
<dbReference type="GO" id="GO:0018765">
    <property type="term" value="F:2-hydroxy-6-oxohepta-2,4-dienoate hydrolase activity"/>
    <property type="evidence" value="ECO:0007669"/>
    <property type="project" value="UniProtKB-EC"/>
</dbReference>
<sequence length="279" mass="30722">MQDATATSKDPEIGRSVRAAGIVTNYHDEGSGRPVLLIHGSGPGVTAWANWRLTLPALAQSCRPIAPDIVGFGYTERPDSARYGRELWLQHLVGFMDALDLSEVDVIGNSFGGALALWLATNHPERVRKMVLMGSVGVPFELTAGLDAVWGYQPSRQNMHDLLRTFAYDHSLLSDTLAESRFQASVRPGYQETFSQMFPAPRQRSIEALAVPDGKLSALQQPTLIVHGREDRVIPTSTSERLFSLIPNAELHMFPGCGHWVQIEKAARFNQLVTDFLAS</sequence>
<dbReference type="InterPro" id="IPR000639">
    <property type="entry name" value="Epox_hydrolase-like"/>
</dbReference>
<evidence type="ECO:0000259" key="1">
    <source>
        <dbReference type="Pfam" id="PF00561"/>
    </source>
</evidence>
<dbReference type="PANTHER" id="PTHR46438:SF11">
    <property type="entry name" value="LIPASE-RELATED"/>
    <property type="match status" value="1"/>
</dbReference>
<organism evidence="2 3">
    <name type="scientific">Cupriavidus numazuensis</name>
    <dbReference type="NCBI Taxonomy" id="221992"/>
    <lineage>
        <taxon>Bacteria</taxon>
        <taxon>Pseudomonadati</taxon>
        <taxon>Pseudomonadota</taxon>
        <taxon>Betaproteobacteria</taxon>
        <taxon>Burkholderiales</taxon>
        <taxon>Burkholderiaceae</taxon>
        <taxon>Cupriavidus</taxon>
    </lineage>
</organism>
<comment type="caution">
    <text evidence="2">The sequence shown here is derived from an EMBL/GenBank/DDBJ whole genome shotgun (WGS) entry which is preliminary data.</text>
</comment>
<keyword evidence="2" id="KW-0378">Hydrolase</keyword>
<accession>A0ABM8TLY2</accession>
<dbReference type="InterPro" id="IPR029058">
    <property type="entry name" value="AB_hydrolase_fold"/>
</dbReference>
<reference evidence="2 3" key="1">
    <citation type="submission" date="2021-03" db="EMBL/GenBank/DDBJ databases">
        <authorList>
            <person name="Peeters C."/>
        </authorList>
    </citation>
    <scope>NUCLEOTIDE SEQUENCE [LARGE SCALE GENOMIC DNA]</scope>
    <source>
        <strain evidence="2 3">LMG 26411</strain>
    </source>
</reference>